<protein>
    <submittedName>
        <fullName evidence="2">Putative amine oxidase</fullName>
    </submittedName>
</protein>
<dbReference type="Pfam" id="PF13450">
    <property type="entry name" value="NAD_binding_8"/>
    <property type="match status" value="1"/>
</dbReference>
<feature type="transmembrane region" description="Helical" evidence="1">
    <location>
        <begin position="40"/>
        <end position="59"/>
    </location>
</feature>
<evidence type="ECO:0000313" key="3">
    <source>
        <dbReference type="Proteomes" id="UP000241365"/>
    </source>
</evidence>
<keyword evidence="1" id="KW-0812">Transmembrane</keyword>
<proteinExistence type="predicted"/>
<dbReference type="GeneID" id="80513348"/>
<name>A0A167RPZ5_9VIRU</name>
<keyword evidence="3" id="KW-1185">Reference proteome</keyword>
<feature type="transmembrane region" description="Helical" evidence="1">
    <location>
        <begin position="6"/>
        <end position="28"/>
    </location>
</feature>
<organism evidence="2 3">
    <name type="scientific">Powai lake megavirus</name>
    <dbReference type="NCBI Taxonomy" id="1842663"/>
    <lineage>
        <taxon>Viruses</taxon>
        <taxon>Varidnaviria</taxon>
        <taxon>Bamfordvirae</taxon>
        <taxon>Nucleocytoviricota</taxon>
        <taxon>Megaviricetes</taxon>
        <taxon>Imitervirales</taxon>
        <taxon>Mimiviridae</taxon>
        <taxon>Megamimivirinae</taxon>
        <taxon>Megavirus</taxon>
        <taxon>Megavirus powaiense</taxon>
    </lineage>
</organism>
<keyword evidence="1" id="KW-1133">Transmembrane helix</keyword>
<reference evidence="2 3" key="1">
    <citation type="journal article" date="2016" name="Genome Announc.">
        <title>Complete Genome Sequence of a New Megavirus Family Member Isolated from an Inland Water Lake for the First Time in India.</title>
        <authorList>
            <person name="Chatterjee A."/>
            <person name="Ali F."/>
            <person name="Bange D."/>
            <person name="Kondabagil K."/>
        </authorList>
    </citation>
    <scope>NUCLEOTIDE SEQUENCE [LARGE SCALE GENOMIC DNA]</scope>
    <source>
        <strain evidence="2">1</strain>
    </source>
</reference>
<evidence type="ECO:0000313" key="2">
    <source>
        <dbReference type="EMBL" id="ANB50986.1"/>
    </source>
</evidence>
<evidence type="ECO:0000256" key="1">
    <source>
        <dbReference type="SAM" id="Phobius"/>
    </source>
</evidence>
<dbReference type="RefSeq" id="YP_010776737.1">
    <property type="nucleotide sequence ID" value="NC_075034.1"/>
</dbReference>
<dbReference type="Proteomes" id="UP000241365">
    <property type="component" value="Segment"/>
</dbReference>
<dbReference type="SUPFAM" id="SSF51905">
    <property type="entry name" value="FAD/NAD(P)-binding domain"/>
    <property type="match status" value="1"/>
</dbReference>
<dbReference type="InterPro" id="IPR036188">
    <property type="entry name" value="FAD/NAD-bd_sf"/>
</dbReference>
<dbReference type="Gene3D" id="3.50.50.60">
    <property type="entry name" value="FAD/NAD(P)-binding domain"/>
    <property type="match status" value="1"/>
</dbReference>
<dbReference type="EMBL" id="KU877344">
    <property type="protein sequence ID" value="ANB50986.1"/>
    <property type="molecule type" value="Genomic_DNA"/>
</dbReference>
<keyword evidence="1" id="KW-0472">Membrane</keyword>
<sequence length="140" mass="15890">MDNIHYILILNLSINWLNNINTLFNQFFINIKHIIIMSSLNIIYIVILIIIITIIYVLFNSYYNCKNATTENLQLIDSSPILDCDILIVGAGASGIYCAWRLSQEYPNKRIIVAESTDRIGGRLESIPFGNADIYAEMGV</sequence>
<dbReference type="KEGG" id="vg:80513348"/>
<accession>A0A167RPZ5</accession>